<evidence type="ECO:0000256" key="11">
    <source>
        <dbReference type="ARBA" id="ARBA00049473"/>
    </source>
</evidence>
<evidence type="ECO:0000256" key="1">
    <source>
        <dbReference type="ARBA" id="ARBA00001941"/>
    </source>
</evidence>
<evidence type="ECO:0000256" key="9">
    <source>
        <dbReference type="ARBA" id="ARBA00022842"/>
    </source>
</evidence>
<dbReference type="SUPFAM" id="SSF52518">
    <property type="entry name" value="Thiamin diphosphate-binding fold (THDP-binding)"/>
    <property type="match status" value="2"/>
</dbReference>
<dbReference type="CDD" id="cd07033">
    <property type="entry name" value="TPP_PYR_DXS_TK_like"/>
    <property type="match status" value="1"/>
</dbReference>
<dbReference type="SMART" id="SM00861">
    <property type="entry name" value="Transket_pyr"/>
    <property type="match status" value="1"/>
</dbReference>
<evidence type="ECO:0000256" key="12">
    <source>
        <dbReference type="SAM" id="MobiDB-lite"/>
    </source>
</evidence>
<evidence type="ECO:0000259" key="13">
    <source>
        <dbReference type="SMART" id="SM00861"/>
    </source>
</evidence>
<dbReference type="Pfam" id="PF00456">
    <property type="entry name" value="Transketolase_N"/>
    <property type="match status" value="2"/>
</dbReference>
<evidence type="ECO:0000256" key="4">
    <source>
        <dbReference type="ARBA" id="ARBA00007131"/>
    </source>
</evidence>
<sequence length="630" mass="67196">MTFSKAASDEKAIATIRCLAADVVAKSNSGHPGAPMGMAPMAHTLFSRFMTVNPAHAKWINRDRFVLSNGHACALIYILNHLLGYKDLPMEQLKAFRQIDSKTPGHPETGHTEGIEVTTGPLGQGFANSVGLAIAQANLAATFNKDGFPLFTNSTYMFTGDGCLQEGISVRGRLARRTSSSASSPTDGTSRTSSDGDKDLEGLYKAIEAAKKVTDKPSIIRVKTTIGFGSKQQGLAATHGAPLKADDIEGVKAKPTRSGPSSSRPTATSTQGARRDRPPHRRQAPEGWEKALPTYKPADDAIASRKLSETVLGKLADAIPELLGGSADLTGSNLTRWGNAVDFQHPSTQLGDYSGKYIRYGVREHAMGAIMNGLDAYGMHIPTAGTFLNFVSYAIGAVRLSALSHHRVIWVATHDSIGLGEDGPTHQPIETAIALRAIPNLMFWRPADGNEVSGAYLVALQSKSTPSVLALTRQNLPQLEGSSIEKTSKGGYVLVENKDADITLVASGSEVALCNEAVAKLSDKGIKCRVVSIPCFSVFDAQPIDYRLSVLPSGKPILSVEAYSTLGWAKYSHAQHGINTFGASAPAKELFKKFKMTGDDVAAKAQHVVKVFEGQTLVSPVELEAKLLAY</sequence>
<comment type="caution">
    <text evidence="14">The sequence shown here is derived from an EMBL/GenBank/DDBJ whole genome shotgun (WGS) entry which is preliminary data.</text>
</comment>
<keyword evidence="9" id="KW-0460">Magnesium</keyword>
<dbReference type="GO" id="GO:0005634">
    <property type="term" value="C:nucleus"/>
    <property type="evidence" value="ECO:0007669"/>
    <property type="project" value="TreeGrafter"/>
</dbReference>
<name>A0A5C3FY82_PSEA2</name>
<feature type="compositionally biased region" description="Low complexity" evidence="12">
    <location>
        <begin position="177"/>
        <end position="191"/>
    </location>
</feature>
<dbReference type="FunFam" id="3.40.50.920:FF:000003">
    <property type="entry name" value="Transketolase"/>
    <property type="match status" value="1"/>
</dbReference>
<dbReference type="GO" id="GO:0005829">
    <property type="term" value="C:cytosol"/>
    <property type="evidence" value="ECO:0007669"/>
    <property type="project" value="TreeGrafter"/>
</dbReference>
<dbReference type="EC" id="2.2.1.1" evidence="6"/>
<dbReference type="InterPro" id="IPR055152">
    <property type="entry name" value="Transketolase-like_C_2"/>
</dbReference>
<comment type="subunit">
    <text evidence="5">Homodimer.</text>
</comment>
<keyword evidence="15" id="KW-1185">Reference proteome</keyword>
<comment type="cofactor">
    <cofactor evidence="3">
        <name>thiamine diphosphate</name>
        <dbReference type="ChEBI" id="CHEBI:58937"/>
    </cofactor>
</comment>
<comment type="cofactor">
    <cofactor evidence="1">
        <name>Co(2+)</name>
        <dbReference type="ChEBI" id="CHEBI:48828"/>
    </cofactor>
</comment>
<dbReference type="GO" id="GO:0006098">
    <property type="term" value="P:pentose-phosphate shunt"/>
    <property type="evidence" value="ECO:0007669"/>
    <property type="project" value="TreeGrafter"/>
</dbReference>
<comment type="similarity">
    <text evidence="4">Belongs to the transketolase family.</text>
</comment>
<protein>
    <recommendedName>
        <fullName evidence="6">transketolase</fullName>
        <ecNumber evidence="6">2.2.1.1</ecNumber>
    </recommendedName>
</protein>
<dbReference type="PROSITE" id="PS00801">
    <property type="entry name" value="TRANSKETOLASE_1"/>
    <property type="match status" value="1"/>
</dbReference>
<dbReference type="CDD" id="cd02012">
    <property type="entry name" value="TPP_TK"/>
    <property type="match status" value="1"/>
</dbReference>
<dbReference type="GO" id="GO:0046872">
    <property type="term" value="F:metal ion binding"/>
    <property type="evidence" value="ECO:0007669"/>
    <property type="project" value="UniProtKB-KW"/>
</dbReference>
<dbReference type="InterPro" id="IPR033247">
    <property type="entry name" value="Transketolase_fam"/>
</dbReference>
<evidence type="ECO:0000256" key="3">
    <source>
        <dbReference type="ARBA" id="ARBA00001964"/>
    </source>
</evidence>
<dbReference type="FunFam" id="3.40.50.970:FF:000003">
    <property type="entry name" value="Transketolase"/>
    <property type="match status" value="1"/>
</dbReference>
<evidence type="ECO:0000256" key="6">
    <source>
        <dbReference type="ARBA" id="ARBA00013152"/>
    </source>
</evidence>
<dbReference type="OrthoDB" id="10267175at2759"/>
<dbReference type="Gene3D" id="3.40.50.920">
    <property type="match status" value="1"/>
</dbReference>
<dbReference type="GO" id="GO:0004802">
    <property type="term" value="F:transketolase activity"/>
    <property type="evidence" value="ECO:0007669"/>
    <property type="project" value="UniProtKB-EC"/>
</dbReference>
<evidence type="ECO:0000256" key="10">
    <source>
        <dbReference type="ARBA" id="ARBA00023052"/>
    </source>
</evidence>
<keyword evidence="7" id="KW-0808">Transferase</keyword>
<dbReference type="InterPro" id="IPR005475">
    <property type="entry name" value="Transketolase-like_Pyr-bd"/>
</dbReference>
<comment type="catalytic activity">
    <reaction evidence="11">
        <text>D-sedoheptulose 7-phosphate + D-glyceraldehyde 3-phosphate = aldehydo-D-ribose 5-phosphate + D-xylulose 5-phosphate</text>
        <dbReference type="Rhea" id="RHEA:10508"/>
        <dbReference type="ChEBI" id="CHEBI:57483"/>
        <dbReference type="ChEBI" id="CHEBI:57737"/>
        <dbReference type="ChEBI" id="CHEBI:58273"/>
        <dbReference type="ChEBI" id="CHEBI:59776"/>
        <dbReference type="EC" id="2.2.1.1"/>
    </reaction>
</comment>
<feature type="domain" description="Transketolase-like pyrimidine-binding" evidence="13">
    <location>
        <begin position="302"/>
        <end position="478"/>
    </location>
</feature>
<dbReference type="SUPFAM" id="SSF52922">
    <property type="entry name" value="TK C-terminal domain-like"/>
    <property type="match status" value="1"/>
</dbReference>
<evidence type="ECO:0000256" key="2">
    <source>
        <dbReference type="ARBA" id="ARBA00001946"/>
    </source>
</evidence>
<dbReference type="Pfam" id="PF22613">
    <property type="entry name" value="Transketolase_C_1"/>
    <property type="match status" value="1"/>
</dbReference>
<evidence type="ECO:0000256" key="7">
    <source>
        <dbReference type="ARBA" id="ARBA00022679"/>
    </source>
</evidence>
<feature type="region of interest" description="Disordered" evidence="12">
    <location>
        <begin position="174"/>
        <end position="198"/>
    </location>
</feature>
<proteinExistence type="inferred from homology"/>
<dbReference type="InterPro" id="IPR049557">
    <property type="entry name" value="Transketolase_CS"/>
</dbReference>
<dbReference type="Proteomes" id="UP000325008">
    <property type="component" value="Unassembled WGS sequence"/>
</dbReference>
<accession>A0A5C3FY82</accession>
<keyword evidence="8" id="KW-0479">Metal-binding</keyword>
<keyword evidence="10" id="KW-0786">Thiamine pyrophosphate</keyword>
<feature type="region of interest" description="Disordered" evidence="12">
    <location>
        <begin position="231"/>
        <end position="295"/>
    </location>
</feature>
<dbReference type="PANTHER" id="PTHR43522:SF2">
    <property type="entry name" value="TRANSKETOLASE 1-RELATED"/>
    <property type="match status" value="1"/>
</dbReference>
<dbReference type="Gene3D" id="3.40.50.970">
    <property type="match status" value="3"/>
</dbReference>
<dbReference type="InterPro" id="IPR029061">
    <property type="entry name" value="THDP-binding"/>
</dbReference>
<dbReference type="PANTHER" id="PTHR43522">
    <property type="entry name" value="TRANSKETOLASE"/>
    <property type="match status" value="1"/>
</dbReference>
<gene>
    <name evidence="14" type="ORF">PSANT_06817</name>
</gene>
<dbReference type="AlphaFoldDB" id="A0A5C3FY82"/>
<dbReference type="InterPro" id="IPR005474">
    <property type="entry name" value="Transketolase_N"/>
</dbReference>
<evidence type="ECO:0000313" key="15">
    <source>
        <dbReference type="Proteomes" id="UP000325008"/>
    </source>
</evidence>
<evidence type="ECO:0000256" key="5">
    <source>
        <dbReference type="ARBA" id="ARBA00011738"/>
    </source>
</evidence>
<dbReference type="EMBL" id="OOIQ01000023">
    <property type="protein sequence ID" value="SPO49126.1"/>
    <property type="molecule type" value="Genomic_DNA"/>
</dbReference>
<dbReference type="InterPro" id="IPR009014">
    <property type="entry name" value="Transketo_C/PFOR_II"/>
</dbReference>
<evidence type="ECO:0000256" key="8">
    <source>
        <dbReference type="ARBA" id="ARBA00022723"/>
    </source>
</evidence>
<reference evidence="14" key="1">
    <citation type="submission" date="2018-03" db="EMBL/GenBank/DDBJ databases">
        <authorList>
            <person name="Guldener U."/>
        </authorList>
    </citation>
    <scope>NUCLEOTIDE SEQUENCE [LARGE SCALE GENOMIC DNA]</scope>
    <source>
        <strain evidence="14">ATCC34888</strain>
    </source>
</reference>
<evidence type="ECO:0000313" key="14">
    <source>
        <dbReference type="EMBL" id="SPO49126.1"/>
    </source>
</evidence>
<dbReference type="Pfam" id="PF02779">
    <property type="entry name" value="Transket_pyr"/>
    <property type="match status" value="1"/>
</dbReference>
<comment type="cofactor">
    <cofactor evidence="2">
        <name>Mg(2+)</name>
        <dbReference type="ChEBI" id="CHEBI:18420"/>
    </cofactor>
</comment>
<feature type="compositionally biased region" description="Low complexity" evidence="12">
    <location>
        <begin position="256"/>
        <end position="270"/>
    </location>
</feature>
<organism evidence="14 15">
    <name type="scientific">Pseudozyma antarctica</name>
    <name type="common">Yeast</name>
    <name type="synonym">Candida antarctica</name>
    <dbReference type="NCBI Taxonomy" id="84753"/>
    <lineage>
        <taxon>Eukaryota</taxon>
        <taxon>Fungi</taxon>
        <taxon>Dikarya</taxon>
        <taxon>Basidiomycota</taxon>
        <taxon>Ustilaginomycotina</taxon>
        <taxon>Ustilaginomycetes</taxon>
        <taxon>Ustilaginales</taxon>
        <taxon>Ustilaginaceae</taxon>
        <taxon>Moesziomyces</taxon>
    </lineage>
</organism>